<dbReference type="Proteomes" id="UP001589776">
    <property type="component" value="Unassembled WGS sequence"/>
</dbReference>
<gene>
    <name evidence="1" type="ORF">ACFFK0_18445</name>
</gene>
<reference evidence="1 2" key="1">
    <citation type="submission" date="2024-09" db="EMBL/GenBank/DDBJ databases">
        <authorList>
            <person name="Sun Q."/>
            <person name="Mori K."/>
        </authorList>
    </citation>
    <scope>NUCLEOTIDE SEQUENCE [LARGE SCALE GENOMIC DNA]</scope>
    <source>
        <strain evidence="1 2">CCM 7759</strain>
    </source>
</reference>
<proteinExistence type="predicted"/>
<comment type="caution">
    <text evidence="1">The sequence shown here is derived from an EMBL/GenBank/DDBJ whole genome shotgun (WGS) entry which is preliminary data.</text>
</comment>
<evidence type="ECO:0000313" key="1">
    <source>
        <dbReference type="EMBL" id="MFC0214414.1"/>
    </source>
</evidence>
<accession>A0ABV6DP38</accession>
<evidence type="ECO:0000313" key="2">
    <source>
        <dbReference type="Proteomes" id="UP001589776"/>
    </source>
</evidence>
<protein>
    <submittedName>
        <fullName evidence="1">Uncharacterized protein</fullName>
    </submittedName>
</protein>
<keyword evidence="2" id="KW-1185">Reference proteome</keyword>
<organism evidence="1 2">
    <name type="scientific">Paenibacillus chartarius</name>
    <dbReference type="NCBI Taxonomy" id="747481"/>
    <lineage>
        <taxon>Bacteria</taxon>
        <taxon>Bacillati</taxon>
        <taxon>Bacillota</taxon>
        <taxon>Bacilli</taxon>
        <taxon>Bacillales</taxon>
        <taxon>Paenibacillaceae</taxon>
        <taxon>Paenibacillus</taxon>
    </lineage>
</organism>
<dbReference type="RefSeq" id="WP_377471780.1">
    <property type="nucleotide sequence ID" value="NZ_JBHLWN010000073.1"/>
</dbReference>
<sequence>MLRYRKQLPHEIAERLKRGEPIDIVDVSEPDEWPAAFRKPSIFPWGSFRHGSMS</sequence>
<dbReference type="EMBL" id="JBHLWN010000073">
    <property type="protein sequence ID" value="MFC0214414.1"/>
    <property type="molecule type" value="Genomic_DNA"/>
</dbReference>
<name>A0ABV6DP38_9BACL</name>